<dbReference type="Gene3D" id="3.90.870.10">
    <property type="entry name" value="DHBP synthase"/>
    <property type="match status" value="1"/>
</dbReference>
<keyword evidence="4" id="KW-0686">Riboflavin biosynthesis</keyword>
<keyword evidence="7" id="KW-1185">Reference proteome</keyword>
<evidence type="ECO:0000256" key="2">
    <source>
        <dbReference type="ARBA" id="ARBA00004904"/>
    </source>
</evidence>
<evidence type="ECO:0000256" key="1">
    <source>
        <dbReference type="ARBA" id="ARBA00002284"/>
    </source>
</evidence>
<proteinExistence type="predicted"/>
<evidence type="ECO:0000313" key="6">
    <source>
        <dbReference type="EMBL" id="WSE26172.1"/>
    </source>
</evidence>
<dbReference type="PANTHER" id="PTHR21327:SF18">
    <property type="entry name" value="3,4-DIHYDROXY-2-BUTANONE 4-PHOSPHATE SYNTHASE"/>
    <property type="match status" value="1"/>
</dbReference>
<organism evidence="6 7">
    <name type="scientific">Amycolatopsis rhabdoformis</name>
    <dbReference type="NCBI Taxonomy" id="1448059"/>
    <lineage>
        <taxon>Bacteria</taxon>
        <taxon>Bacillati</taxon>
        <taxon>Actinomycetota</taxon>
        <taxon>Actinomycetes</taxon>
        <taxon>Pseudonocardiales</taxon>
        <taxon>Pseudonocardiaceae</taxon>
        <taxon>Amycolatopsis</taxon>
    </lineage>
</organism>
<evidence type="ECO:0000256" key="3">
    <source>
        <dbReference type="ARBA" id="ARBA00012153"/>
    </source>
</evidence>
<dbReference type="EC" id="4.1.99.12" evidence="3"/>
<dbReference type="GO" id="GO:0008686">
    <property type="term" value="F:3,4-dihydroxy-2-butanone-4-phosphate synthase activity"/>
    <property type="evidence" value="ECO:0007669"/>
    <property type="project" value="UniProtKB-EC"/>
</dbReference>
<dbReference type="EMBL" id="CP142149">
    <property type="protein sequence ID" value="WSE26172.1"/>
    <property type="molecule type" value="Genomic_DNA"/>
</dbReference>
<accession>A0ABZ1HV07</accession>
<dbReference type="Proteomes" id="UP001330812">
    <property type="component" value="Chromosome"/>
</dbReference>
<sequence length="210" mass="21163">MPELLTTATVDQAAASLATGRPVVIAGAHGDLVFAAEDATPSLLAFTVRHTDGFVCVALPDETCDYLGLPAMHPGTAHGGESFAVTVDAAVGGTGISATDRAHTLRQLASPTSTPADFTRPGHVVPIRVAASSTVAGRAEAALDLVRLAGKSAAAVLCGLVSQRSVGDMASPEELAAFAEEHSLLVVSAADVLAPRRAMPSACPHCGHPA</sequence>
<dbReference type="InterPro" id="IPR000422">
    <property type="entry name" value="DHBP_synthase_RibB"/>
</dbReference>
<dbReference type="SUPFAM" id="SSF55821">
    <property type="entry name" value="YrdC/RibB"/>
    <property type="match status" value="1"/>
</dbReference>
<gene>
    <name evidence="6" type="ORF">VSH64_25190</name>
</gene>
<comment type="pathway">
    <text evidence="2">Cofactor biosynthesis; riboflavin biosynthesis; 2-hydroxy-3-oxobutyl phosphate from D-ribulose 5-phosphate: step 1/1.</text>
</comment>
<evidence type="ECO:0000256" key="5">
    <source>
        <dbReference type="ARBA" id="ARBA00022723"/>
    </source>
</evidence>
<dbReference type="PANTHER" id="PTHR21327">
    <property type="entry name" value="GTP CYCLOHYDROLASE II-RELATED"/>
    <property type="match status" value="1"/>
</dbReference>
<comment type="function">
    <text evidence="1">Catalyzes the conversion of D-ribulose 5-phosphate to formate and 3,4-dihydroxy-2-butanone 4-phosphate.</text>
</comment>
<name>A0ABZ1HV07_9PSEU</name>
<dbReference type="RefSeq" id="WP_326565140.1">
    <property type="nucleotide sequence ID" value="NZ_CP142149.1"/>
</dbReference>
<evidence type="ECO:0000256" key="4">
    <source>
        <dbReference type="ARBA" id="ARBA00022619"/>
    </source>
</evidence>
<dbReference type="InterPro" id="IPR017945">
    <property type="entry name" value="DHBP_synth_RibB-like_a/b_dom"/>
</dbReference>
<protein>
    <recommendedName>
        <fullName evidence="3">3,4-dihydroxy-2-butanone-4-phosphate synthase</fullName>
        <ecNumber evidence="3">4.1.99.12</ecNumber>
    </recommendedName>
</protein>
<keyword evidence="6" id="KW-0456">Lyase</keyword>
<dbReference type="Pfam" id="PF00926">
    <property type="entry name" value="DHBP_synthase"/>
    <property type="match status" value="1"/>
</dbReference>
<reference evidence="6 7" key="1">
    <citation type="journal article" date="2015" name="Int. J. Syst. Evol. Microbiol.">
        <title>Amycolatopsis rhabdoformis sp. nov., an actinomycete isolated from a tropical forest soil.</title>
        <authorList>
            <person name="Souza W.R."/>
            <person name="Silva R.E."/>
            <person name="Goodfellow M."/>
            <person name="Busarakam K."/>
            <person name="Figueiro F.S."/>
            <person name="Ferreira D."/>
            <person name="Rodrigues-Filho E."/>
            <person name="Moraes L.A.B."/>
            <person name="Zucchi T.D."/>
        </authorList>
    </citation>
    <scope>NUCLEOTIDE SEQUENCE [LARGE SCALE GENOMIC DNA]</scope>
    <source>
        <strain evidence="6 7">NCIMB 14900</strain>
    </source>
</reference>
<keyword evidence="5" id="KW-0479">Metal-binding</keyword>
<evidence type="ECO:0000313" key="7">
    <source>
        <dbReference type="Proteomes" id="UP001330812"/>
    </source>
</evidence>